<accession>A0A0A8ZXC4</accession>
<dbReference type="EMBL" id="GBRH01254424">
    <property type="protein sequence ID" value="JAD43471.1"/>
    <property type="molecule type" value="Transcribed_RNA"/>
</dbReference>
<reference evidence="1" key="1">
    <citation type="submission" date="2014-09" db="EMBL/GenBank/DDBJ databases">
        <authorList>
            <person name="Magalhaes I.L.F."/>
            <person name="Oliveira U."/>
            <person name="Santos F.R."/>
            <person name="Vidigal T.H.D.A."/>
            <person name="Brescovit A.D."/>
            <person name="Santos A.J."/>
        </authorList>
    </citation>
    <scope>NUCLEOTIDE SEQUENCE</scope>
    <source>
        <tissue evidence="1">Shoot tissue taken approximately 20 cm above the soil surface</tissue>
    </source>
</reference>
<name>A0A0A8ZXC4_ARUDO</name>
<sequence length="39" mass="4653">MSSMWQPRHQILLSLFISNKYSAQTHSQHHHLPHSPHRP</sequence>
<evidence type="ECO:0000313" key="1">
    <source>
        <dbReference type="EMBL" id="JAD43471.1"/>
    </source>
</evidence>
<proteinExistence type="predicted"/>
<organism evidence="1">
    <name type="scientific">Arundo donax</name>
    <name type="common">Giant reed</name>
    <name type="synonym">Donax arundinaceus</name>
    <dbReference type="NCBI Taxonomy" id="35708"/>
    <lineage>
        <taxon>Eukaryota</taxon>
        <taxon>Viridiplantae</taxon>
        <taxon>Streptophyta</taxon>
        <taxon>Embryophyta</taxon>
        <taxon>Tracheophyta</taxon>
        <taxon>Spermatophyta</taxon>
        <taxon>Magnoliopsida</taxon>
        <taxon>Liliopsida</taxon>
        <taxon>Poales</taxon>
        <taxon>Poaceae</taxon>
        <taxon>PACMAD clade</taxon>
        <taxon>Arundinoideae</taxon>
        <taxon>Arundineae</taxon>
        <taxon>Arundo</taxon>
    </lineage>
</organism>
<reference evidence="1" key="2">
    <citation type="journal article" date="2015" name="Data Brief">
        <title>Shoot transcriptome of the giant reed, Arundo donax.</title>
        <authorList>
            <person name="Barrero R.A."/>
            <person name="Guerrero F.D."/>
            <person name="Moolhuijzen P."/>
            <person name="Goolsby J.A."/>
            <person name="Tidwell J."/>
            <person name="Bellgard S.E."/>
            <person name="Bellgard M.I."/>
        </authorList>
    </citation>
    <scope>NUCLEOTIDE SEQUENCE</scope>
    <source>
        <tissue evidence="1">Shoot tissue taken approximately 20 cm above the soil surface</tissue>
    </source>
</reference>
<protein>
    <submittedName>
        <fullName evidence="1">Uncharacterized protein</fullName>
    </submittedName>
</protein>
<dbReference type="AlphaFoldDB" id="A0A0A8ZXC4"/>